<dbReference type="PANTHER" id="PTHR46637:SF1">
    <property type="entry name" value="BLL5188 PROTEIN"/>
    <property type="match status" value="1"/>
</dbReference>
<accession>A0A919AFV1</accession>
<sequence length="117" mass="12744">MGGGHVTAGPATRSFFRERTGIPWRDLPERSGRCKTVHERHRRWPADGTWDRIPRAVPADADAEGRIEGSMAGVDPTSCRAHRHSAGAHSKTPRIPEKEPRPSSIAPPRDSEGPPAA</sequence>
<dbReference type="InterPro" id="IPR052909">
    <property type="entry name" value="Transposase_6_like"/>
</dbReference>
<reference evidence="3" key="2">
    <citation type="submission" date="2020-09" db="EMBL/GenBank/DDBJ databases">
        <authorList>
            <person name="Sun Q."/>
            <person name="Ohkuma M."/>
        </authorList>
    </citation>
    <scope>NUCLEOTIDE SEQUENCE</scope>
    <source>
        <strain evidence="3">JCM 3302</strain>
    </source>
</reference>
<name>A0A919AFV1_9ACTN</name>
<dbReference type="Proteomes" id="UP000641386">
    <property type="component" value="Unassembled WGS sequence"/>
</dbReference>
<protein>
    <recommendedName>
        <fullName evidence="2">Insertion element IS402-like domain-containing protein</fullName>
    </recommendedName>
</protein>
<evidence type="ECO:0000259" key="2">
    <source>
        <dbReference type="Pfam" id="PF13340"/>
    </source>
</evidence>
<dbReference type="AlphaFoldDB" id="A0A919AFV1"/>
<feature type="region of interest" description="Disordered" evidence="1">
    <location>
        <begin position="49"/>
        <end position="117"/>
    </location>
</feature>
<evidence type="ECO:0000256" key="1">
    <source>
        <dbReference type="SAM" id="MobiDB-lite"/>
    </source>
</evidence>
<dbReference type="InterPro" id="IPR025161">
    <property type="entry name" value="IS402-like_dom"/>
</dbReference>
<comment type="caution">
    <text evidence="3">The sequence shown here is derived from an EMBL/GenBank/DDBJ whole genome shotgun (WGS) entry which is preliminary data.</text>
</comment>
<proteinExistence type="predicted"/>
<dbReference type="PANTHER" id="PTHR46637">
    <property type="entry name" value="TIS1421-TRANSPOSASE PROTEIN A"/>
    <property type="match status" value="1"/>
</dbReference>
<dbReference type="EMBL" id="BNBC01000042">
    <property type="protein sequence ID" value="GHF02282.1"/>
    <property type="molecule type" value="Genomic_DNA"/>
</dbReference>
<keyword evidence="4" id="KW-1185">Reference proteome</keyword>
<reference evidence="3" key="1">
    <citation type="journal article" date="2014" name="Int. J. Syst. Evol. Microbiol.">
        <title>Complete genome sequence of Corynebacterium casei LMG S-19264T (=DSM 44701T), isolated from a smear-ripened cheese.</title>
        <authorList>
            <consortium name="US DOE Joint Genome Institute (JGI-PGF)"/>
            <person name="Walter F."/>
            <person name="Albersmeier A."/>
            <person name="Kalinowski J."/>
            <person name="Ruckert C."/>
        </authorList>
    </citation>
    <scope>NUCLEOTIDE SEQUENCE</scope>
    <source>
        <strain evidence="3">JCM 3302</strain>
    </source>
</reference>
<gene>
    <name evidence="3" type="ORF">GCM10014715_68060</name>
</gene>
<feature type="region of interest" description="Disordered" evidence="1">
    <location>
        <begin position="1"/>
        <end position="21"/>
    </location>
</feature>
<evidence type="ECO:0000313" key="3">
    <source>
        <dbReference type="EMBL" id="GHF02282.1"/>
    </source>
</evidence>
<evidence type="ECO:0000313" key="4">
    <source>
        <dbReference type="Proteomes" id="UP000641386"/>
    </source>
</evidence>
<organism evidence="3 4">
    <name type="scientific">Streptomyces spiralis</name>
    <dbReference type="NCBI Taxonomy" id="66376"/>
    <lineage>
        <taxon>Bacteria</taxon>
        <taxon>Bacillati</taxon>
        <taxon>Actinomycetota</taxon>
        <taxon>Actinomycetes</taxon>
        <taxon>Kitasatosporales</taxon>
        <taxon>Streptomycetaceae</taxon>
        <taxon>Streptomyces</taxon>
    </lineage>
</organism>
<feature type="domain" description="Insertion element IS402-like" evidence="2">
    <location>
        <begin position="15"/>
        <end position="53"/>
    </location>
</feature>
<dbReference type="Pfam" id="PF13340">
    <property type="entry name" value="DUF4096"/>
    <property type="match status" value="1"/>
</dbReference>